<accession>A0A2Z6MAN7</accession>
<protein>
    <submittedName>
        <fullName evidence="1">Uncharacterized protein</fullName>
    </submittedName>
</protein>
<proteinExistence type="predicted"/>
<organism evidence="1 2">
    <name type="scientific">Trifolium subterraneum</name>
    <name type="common">Subterranean clover</name>
    <dbReference type="NCBI Taxonomy" id="3900"/>
    <lineage>
        <taxon>Eukaryota</taxon>
        <taxon>Viridiplantae</taxon>
        <taxon>Streptophyta</taxon>
        <taxon>Embryophyta</taxon>
        <taxon>Tracheophyta</taxon>
        <taxon>Spermatophyta</taxon>
        <taxon>Magnoliopsida</taxon>
        <taxon>eudicotyledons</taxon>
        <taxon>Gunneridae</taxon>
        <taxon>Pentapetalae</taxon>
        <taxon>rosids</taxon>
        <taxon>fabids</taxon>
        <taxon>Fabales</taxon>
        <taxon>Fabaceae</taxon>
        <taxon>Papilionoideae</taxon>
        <taxon>50 kb inversion clade</taxon>
        <taxon>NPAAA clade</taxon>
        <taxon>Hologalegina</taxon>
        <taxon>IRL clade</taxon>
        <taxon>Trifolieae</taxon>
        <taxon>Trifolium</taxon>
    </lineage>
</organism>
<evidence type="ECO:0000313" key="1">
    <source>
        <dbReference type="EMBL" id="GAU29606.1"/>
    </source>
</evidence>
<reference evidence="2" key="1">
    <citation type="journal article" date="2017" name="Front. Plant Sci.">
        <title>Climate Clever Clovers: New Paradigm to Reduce the Environmental Footprint of Ruminants by Breeding Low Methanogenic Forages Utilizing Haplotype Variation.</title>
        <authorList>
            <person name="Kaur P."/>
            <person name="Appels R."/>
            <person name="Bayer P.E."/>
            <person name="Keeble-Gagnere G."/>
            <person name="Wang J."/>
            <person name="Hirakawa H."/>
            <person name="Shirasawa K."/>
            <person name="Vercoe P."/>
            <person name="Stefanova K."/>
            <person name="Durmic Z."/>
            <person name="Nichols P."/>
            <person name="Revell C."/>
            <person name="Isobe S.N."/>
            <person name="Edwards D."/>
            <person name="Erskine W."/>
        </authorList>
    </citation>
    <scope>NUCLEOTIDE SEQUENCE [LARGE SCALE GENOMIC DNA]</scope>
    <source>
        <strain evidence="2">cv. Daliak</strain>
    </source>
</reference>
<name>A0A2Z6MAN7_TRISU</name>
<keyword evidence="2" id="KW-1185">Reference proteome</keyword>
<dbReference type="Proteomes" id="UP000242715">
    <property type="component" value="Unassembled WGS sequence"/>
</dbReference>
<evidence type="ECO:0000313" key="2">
    <source>
        <dbReference type="Proteomes" id="UP000242715"/>
    </source>
</evidence>
<dbReference type="EMBL" id="DF973401">
    <property type="protein sequence ID" value="GAU29606.1"/>
    <property type="molecule type" value="Genomic_DNA"/>
</dbReference>
<gene>
    <name evidence="1" type="ORF">TSUD_164540</name>
</gene>
<dbReference type="AlphaFoldDB" id="A0A2Z6MAN7"/>
<sequence length="69" mass="7213">MVDKSVSLPRSCEAGVKPALGGYGGDVGMGSYVLCMSDGVVVQYQYSGQGSVLHLWSDSGAPEQPDIIY</sequence>